<keyword evidence="2" id="KW-1185">Reference proteome</keyword>
<dbReference type="KEGG" id="cim:CIMG_05112"/>
<dbReference type="Proteomes" id="UP000001261">
    <property type="component" value="Unassembled WGS sequence"/>
</dbReference>
<dbReference type="AlphaFoldDB" id="J3KEX1"/>
<dbReference type="EMBL" id="GG704914">
    <property type="protein sequence ID" value="EAS34088.3"/>
    <property type="molecule type" value="Genomic_DNA"/>
</dbReference>
<reference evidence="2" key="1">
    <citation type="journal article" date="2009" name="Genome Res.">
        <title>Comparative genomic analyses of the human fungal pathogens Coccidioides and their relatives.</title>
        <authorList>
            <person name="Sharpton T.J."/>
            <person name="Stajich J.E."/>
            <person name="Rounsley S.D."/>
            <person name="Gardner M.J."/>
            <person name="Wortman J.R."/>
            <person name="Jordar V.S."/>
            <person name="Maiti R."/>
            <person name="Kodira C.D."/>
            <person name="Neafsey D.E."/>
            <person name="Zeng Q."/>
            <person name="Hung C.-Y."/>
            <person name="McMahan C."/>
            <person name="Muszewska A."/>
            <person name="Grynberg M."/>
            <person name="Mandel M.A."/>
            <person name="Kellner E.M."/>
            <person name="Barker B.M."/>
            <person name="Galgiani J.N."/>
            <person name="Orbach M.J."/>
            <person name="Kirkland T.N."/>
            <person name="Cole G.T."/>
            <person name="Henn M.R."/>
            <person name="Birren B.W."/>
            <person name="Taylor J.W."/>
        </authorList>
    </citation>
    <scope>NUCLEOTIDE SEQUENCE [LARGE SCALE GENOMIC DNA]</scope>
    <source>
        <strain evidence="2">RS</strain>
    </source>
</reference>
<organism evidence="1 2">
    <name type="scientific">Coccidioides immitis (strain RS)</name>
    <name type="common">Valley fever fungus</name>
    <dbReference type="NCBI Taxonomy" id="246410"/>
    <lineage>
        <taxon>Eukaryota</taxon>
        <taxon>Fungi</taxon>
        <taxon>Dikarya</taxon>
        <taxon>Ascomycota</taxon>
        <taxon>Pezizomycotina</taxon>
        <taxon>Eurotiomycetes</taxon>
        <taxon>Eurotiomycetidae</taxon>
        <taxon>Onygenales</taxon>
        <taxon>Onygenaceae</taxon>
        <taxon>Coccidioides</taxon>
    </lineage>
</organism>
<proteinExistence type="predicted"/>
<protein>
    <submittedName>
        <fullName evidence="1">Uncharacterized protein</fullName>
    </submittedName>
</protein>
<dbReference type="InParanoid" id="J3KEX1"/>
<reference evidence="2" key="2">
    <citation type="journal article" date="2010" name="Genome Res.">
        <title>Population genomic sequencing of Coccidioides fungi reveals recent hybridization and transposon control.</title>
        <authorList>
            <person name="Neafsey D.E."/>
            <person name="Barker B.M."/>
            <person name="Sharpton T.J."/>
            <person name="Stajich J.E."/>
            <person name="Park D.J."/>
            <person name="Whiston E."/>
            <person name="Hung C.-Y."/>
            <person name="McMahan C."/>
            <person name="White J."/>
            <person name="Sykes S."/>
            <person name="Heiman D."/>
            <person name="Young S."/>
            <person name="Zeng Q."/>
            <person name="Abouelleil A."/>
            <person name="Aftuck L."/>
            <person name="Bessette D."/>
            <person name="Brown A."/>
            <person name="FitzGerald M."/>
            <person name="Lui A."/>
            <person name="Macdonald J.P."/>
            <person name="Priest M."/>
            <person name="Orbach M.J."/>
            <person name="Galgiani J.N."/>
            <person name="Kirkland T.N."/>
            <person name="Cole G.T."/>
            <person name="Birren B.W."/>
            <person name="Henn M.R."/>
            <person name="Taylor J.W."/>
            <person name="Rounsley S.D."/>
        </authorList>
    </citation>
    <scope>GENOME REANNOTATION</scope>
    <source>
        <strain evidence="2">RS</strain>
    </source>
</reference>
<dbReference type="GeneID" id="4563986"/>
<evidence type="ECO:0000313" key="2">
    <source>
        <dbReference type="Proteomes" id="UP000001261"/>
    </source>
</evidence>
<name>J3KEX1_COCIM</name>
<sequence length="226" mass="25858">MACHLCVGGCEIRRPPQKDTGDGHQKFHMPRLTVWKALQKLNNTTWTLQTRAPFDVKPASHRESHRSWLSAEGEAFPYVRHDRGPRQKGSMLLCHEACQMNILDYGLVACAPTHNQIPYRSTLTYKSERIKDTEPGRTPNSWIAWSGLLVGTFRPHGPYWWYDVKNSRRSGLEIFFVALSVRSWRVPFDLGCMLSIYSRHPTATKVSGLGQVDMRLRPKDIGRILG</sequence>
<dbReference type="VEuPathDB" id="FungiDB:CIMG_05112"/>
<evidence type="ECO:0000313" key="1">
    <source>
        <dbReference type="EMBL" id="EAS34088.3"/>
    </source>
</evidence>
<dbReference type="OMA" id="CHEACQM"/>
<gene>
    <name evidence="1" type="ORF">CIMG_05112</name>
</gene>
<accession>J3KEX1</accession>
<dbReference type="RefSeq" id="XP_001245671.2">
    <property type="nucleotide sequence ID" value="XM_001245670.2"/>
</dbReference>